<dbReference type="Pfam" id="PF02518">
    <property type="entry name" value="HATPase_c"/>
    <property type="match status" value="1"/>
</dbReference>
<dbReference type="Gene3D" id="2.10.70.100">
    <property type="match status" value="1"/>
</dbReference>
<dbReference type="Gene3D" id="3.40.50.2300">
    <property type="match status" value="1"/>
</dbReference>
<dbReference type="InterPro" id="IPR000700">
    <property type="entry name" value="PAS-assoc_C"/>
</dbReference>
<dbReference type="FunFam" id="3.30.565.10:FF:000010">
    <property type="entry name" value="Sensor histidine kinase RcsC"/>
    <property type="match status" value="1"/>
</dbReference>
<evidence type="ECO:0000256" key="3">
    <source>
        <dbReference type="ARBA" id="ARBA00012438"/>
    </source>
</evidence>
<dbReference type="CDD" id="cd16922">
    <property type="entry name" value="HATPase_EvgS-ArcB-TorS-like"/>
    <property type="match status" value="1"/>
</dbReference>
<feature type="domain" description="PAC" evidence="17">
    <location>
        <begin position="530"/>
        <end position="583"/>
    </location>
</feature>
<evidence type="ECO:0000256" key="4">
    <source>
        <dbReference type="ARBA" id="ARBA00022475"/>
    </source>
</evidence>
<keyword evidence="10" id="KW-0902">Two-component regulatory system</keyword>
<dbReference type="Gene3D" id="3.30.450.20">
    <property type="entry name" value="PAS domain"/>
    <property type="match status" value="3"/>
</dbReference>
<dbReference type="InterPro" id="IPR001610">
    <property type="entry name" value="PAC"/>
</dbReference>
<evidence type="ECO:0000256" key="2">
    <source>
        <dbReference type="ARBA" id="ARBA00004651"/>
    </source>
</evidence>
<keyword evidence="7 13" id="KW-0812">Transmembrane</keyword>
<feature type="transmembrane region" description="Helical" evidence="13">
    <location>
        <begin position="20"/>
        <end position="38"/>
    </location>
</feature>
<dbReference type="CDD" id="cd17546">
    <property type="entry name" value="REC_hyHK_CKI1_RcsC-like"/>
    <property type="match status" value="1"/>
</dbReference>
<evidence type="ECO:0000256" key="8">
    <source>
        <dbReference type="ARBA" id="ARBA00022777"/>
    </source>
</evidence>
<feature type="domain" description="Response regulatory" evidence="15">
    <location>
        <begin position="970"/>
        <end position="1087"/>
    </location>
</feature>
<keyword evidence="11 13" id="KW-0472">Membrane</keyword>
<dbReference type="PROSITE" id="PS50113">
    <property type="entry name" value="PAC"/>
    <property type="match status" value="3"/>
</dbReference>
<feature type="domain" description="PAC" evidence="17">
    <location>
        <begin position="396"/>
        <end position="448"/>
    </location>
</feature>
<evidence type="ECO:0000259" key="16">
    <source>
        <dbReference type="PROSITE" id="PS50112"/>
    </source>
</evidence>
<keyword evidence="4" id="KW-1003">Cell membrane</keyword>
<dbReference type="InterPro" id="IPR011006">
    <property type="entry name" value="CheY-like_superfamily"/>
</dbReference>
<keyword evidence="5 12" id="KW-0597">Phosphoprotein</keyword>
<dbReference type="PRINTS" id="PR00344">
    <property type="entry name" value="BCTRLSENSOR"/>
</dbReference>
<gene>
    <name evidence="18" type="ORF">KCG34_12795</name>
</gene>
<dbReference type="SUPFAM" id="SSF47384">
    <property type="entry name" value="Homodimeric domain of signal transducing histidine kinase"/>
    <property type="match status" value="1"/>
</dbReference>
<dbReference type="Pfam" id="PF05231">
    <property type="entry name" value="MASE1"/>
    <property type="match status" value="1"/>
</dbReference>
<dbReference type="GO" id="GO:0005886">
    <property type="term" value="C:plasma membrane"/>
    <property type="evidence" value="ECO:0007669"/>
    <property type="project" value="UniProtKB-SubCell"/>
</dbReference>
<dbReference type="SMART" id="SM00448">
    <property type="entry name" value="REC"/>
    <property type="match status" value="1"/>
</dbReference>
<dbReference type="SUPFAM" id="SSF55874">
    <property type="entry name" value="ATPase domain of HSP90 chaperone/DNA topoisomerase II/histidine kinase"/>
    <property type="match status" value="1"/>
</dbReference>
<dbReference type="RefSeq" id="WP_211936038.1">
    <property type="nucleotide sequence ID" value="NZ_CP073078.1"/>
</dbReference>
<feature type="transmembrane region" description="Helical" evidence="13">
    <location>
        <begin position="193"/>
        <end position="212"/>
    </location>
</feature>
<dbReference type="GO" id="GO:0000155">
    <property type="term" value="F:phosphorelay sensor kinase activity"/>
    <property type="evidence" value="ECO:0007669"/>
    <property type="project" value="InterPro"/>
</dbReference>
<dbReference type="InterPro" id="IPR000014">
    <property type="entry name" value="PAS"/>
</dbReference>
<dbReference type="PANTHER" id="PTHR43047">
    <property type="entry name" value="TWO-COMPONENT HISTIDINE PROTEIN KINASE"/>
    <property type="match status" value="1"/>
</dbReference>
<feature type="transmembrane region" description="Helical" evidence="13">
    <location>
        <begin position="92"/>
        <end position="113"/>
    </location>
</feature>
<accession>A0A975FVN3</accession>
<keyword evidence="19" id="KW-1185">Reference proteome</keyword>
<evidence type="ECO:0000256" key="1">
    <source>
        <dbReference type="ARBA" id="ARBA00000085"/>
    </source>
</evidence>
<dbReference type="KEGG" id="caul:KCG34_12795"/>
<dbReference type="InterPro" id="IPR003661">
    <property type="entry name" value="HisK_dim/P_dom"/>
</dbReference>
<feature type="domain" description="PAS" evidence="16">
    <location>
        <begin position="584"/>
        <end position="654"/>
    </location>
</feature>
<feature type="transmembrane region" description="Helical" evidence="13">
    <location>
        <begin position="274"/>
        <end position="295"/>
    </location>
</feature>
<feature type="domain" description="PAC" evidence="17">
    <location>
        <begin position="660"/>
        <end position="712"/>
    </location>
</feature>
<dbReference type="SUPFAM" id="SSF55785">
    <property type="entry name" value="PYP-like sensor domain (PAS domain)"/>
    <property type="match status" value="3"/>
</dbReference>
<dbReference type="PROSITE" id="PS50109">
    <property type="entry name" value="HIS_KIN"/>
    <property type="match status" value="1"/>
</dbReference>
<keyword evidence="6" id="KW-0808">Transferase</keyword>
<proteinExistence type="predicted"/>
<organism evidence="18 19">
    <name type="scientific">Phenylobacterium montanum</name>
    <dbReference type="NCBI Taxonomy" id="2823693"/>
    <lineage>
        <taxon>Bacteria</taxon>
        <taxon>Pseudomonadati</taxon>
        <taxon>Pseudomonadota</taxon>
        <taxon>Alphaproteobacteria</taxon>
        <taxon>Caulobacterales</taxon>
        <taxon>Caulobacteraceae</taxon>
        <taxon>Phenylobacterium</taxon>
    </lineage>
</organism>
<evidence type="ECO:0000313" key="18">
    <source>
        <dbReference type="EMBL" id="QUD85986.1"/>
    </source>
</evidence>
<evidence type="ECO:0000256" key="9">
    <source>
        <dbReference type="ARBA" id="ARBA00022989"/>
    </source>
</evidence>
<dbReference type="EMBL" id="CP073078">
    <property type="protein sequence ID" value="QUD85986.1"/>
    <property type="molecule type" value="Genomic_DNA"/>
</dbReference>
<protein>
    <recommendedName>
        <fullName evidence="3">histidine kinase</fullName>
        <ecNumber evidence="3">2.7.13.3</ecNumber>
    </recommendedName>
</protein>
<dbReference type="PROSITE" id="PS50112">
    <property type="entry name" value="PAS"/>
    <property type="match status" value="2"/>
</dbReference>
<sequence length="1100" mass="119005">MSSGVETSQPRSRAREGLDLWLVGGASFLLSLASLRFMREFNHVAAVWPANAVVLAAMLRANGRQWPALAAAGFAGMVASSALQASTLWGPIALPLCNILAVVICAWGLRRATSRGFDLTRGRDLLLFTGLAGVAAPAVSALPAAALLHLLDGRSFAADYGAWFASRALGLLVVTPALLAFEAADLSALRRKGRLWPCLGLFGLLLAVLAGVFAQSQFPFLFLVMPALMLITYQLELSGGALALMITAVAATGLTILGYGPVTLVRSSLGDRLIVLQIFLFVETVSVLATAAVLGHQRRLARSLREALDETEQARTRAVESQRWAQMAEEIAGVGNWRMDVETGEVIWSEEIFRIYGLDPSRGVPPMDQVVGLYHPADRTLMVKNFLAAQREGRPFSSEGRVRWPSGEVRSVVARGAAELGPDGRVRAVFGAFMDVTEARRAEEVLRQSEERYRLLADKSSDIILHAELSESEGYRLSYVSPAVGPVLGWTETEFLEEMVDLALVHPEDLSGVRQAHQAQIAEGPGAAPRPNLFRARHRDGRWVWLEGKPTFTFDLETGRARGLVTVVRDVTAQKAADDAIHRSEQRYRLLAENATDIIAQMDATGAITFITPACEAVLGYAQDEMIGQRPMEIMHPDDKPRIQAIMERLIAAGPDTEPLTLQYRVQRKDGRWIWIEGQPTVMFNARGKLIGSQDVVRDITDRKETEFELARAREAAEAAAVAKSDFLANMSHEIRTPLTAIIGFSGLLQDVDGLPGDAQLYVKRIVNGGQSLLTVVNDILDFSKLEAGQVELDPQPFDPAGFAEGALALVEAQAASKGLKTRLRLDPDLPAGLLADSSRLRQVLLNLLTNAIKFTDRGEVSIAAGYEADRFSLAVSDTGSGIPEDKRDRLFERFSQADSSVSRRHGGTGLGLAICRNLVELMGGEIEVESQEGRGSTFRFWIPAAVAALPSAAPRAAPQPETDAPAAARILVVDDLAENRELARALLEALGHEVDEADGGQAAIQCAIAGRYDLILMDMQMPGMDGLAATRAIRQSAEPNRTTPILALSANVMADQVSQCHAAGMNDHIAKPIRLEELVAKVAYWTRAAGGDEVMSDVA</sequence>
<feature type="transmembrane region" description="Helical" evidence="13">
    <location>
        <begin position="44"/>
        <end position="61"/>
    </location>
</feature>
<evidence type="ECO:0000256" key="11">
    <source>
        <dbReference type="ARBA" id="ARBA00023136"/>
    </source>
</evidence>
<dbReference type="InterPro" id="IPR001789">
    <property type="entry name" value="Sig_transdc_resp-reg_receiver"/>
</dbReference>
<evidence type="ECO:0000259" key="14">
    <source>
        <dbReference type="PROSITE" id="PS50109"/>
    </source>
</evidence>
<evidence type="ECO:0000256" key="5">
    <source>
        <dbReference type="ARBA" id="ARBA00022553"/>
    </source>
</evidence>
<dbReference type="InterPro" id="IPR036890">
    <property type="entry name" value="HATPase_C_sf"/>
</dbReference>
<feature type="transmembrane region" description="Helical" evidence="13">
    <location>
        <begin position="242"/>
        <end position="262"/>
    </location>
</feature>
<dbReference type="CDD" id="cd00130">
    <property type="entry name" value="PAS"/>
    <property type="match status" value="3"/>
</dbReference>
<dbReference type="EC" id="2.7.13.3" evidence="3"/>
<evidence type="ECO:0000256" key="10">
    <source>
        <dbReference type="ARBA" id="ARBA00023012"/>
    </source>
</evidence>
<evidence type="ECO:0000256" key="13">
    <source>
        <dbReference type="SAM" id="Phobius"/>
    </source>
</evidence>
<dbReference type="PROSITE" id="PS50110">
    <property type="entry name" value="RESPONSE_REGULATORY"/>
    <property type="match status" value="1"/>
</dbReference>
<dbReference type="Pfam" id="PF00072">
    <property type="entry name" value="Response_reg"/>
    <property type="match status" value="1"/>
</dbReference>
<keyword evidence="8" id="KW-0418">Kinase</keyword>
<dbReference type="SMART" id="SM00388">
    <property type="entry name" value="HisKA"/>
    <property type="match status" value="1"/>
</dbReference>
<dbReference type="InterPro" id="IPR036097">
    <property type="entry name" value="HisK_dim/P_sf"/>
</dbReference>
<comment type="catalytic activity">
    <reaction evidence="1">
        <text>ATP + protein L-histidine = ADP + protein N-phospho-L-histidine.</text>
        <dbReference type="EC" id="2.7.13.3"/>
    </reaction>
</comment>
<dbReference type="InterPro" id="IPR004358">
    <property type="entry name" value="Sig_transdc_His_kin-like_C"/>
</dbReference>
<dbReference type="SMART" id="SM00091">
    <property type="entry name" value="PAS"/>
    <property type="match status" value="2"/>
</dbReference>
<name>A0A975FVN3_9CAUL</name>
<dbReference type="Gene3D" id="3.30.565.10">
    <property type="entry name" value="Histidine kinase-like ATPase, C-terminal domain"/>
    <property type="match status" value="1"/>
</dbReference>
<feature type="domain" description="PAS" evidence="16">
    <location>
        <begin position="449"/>
        <end position="524"/>
    </location>
</feature>
<dbReference type="Proteomes" id="UP000676409">
    <property type="component" value="Chromosome"/>
</dbReference>
<dbReference type="Gene3D" id="1.10.287.130">
    <property type="match status" value="1"/>
</dbReference>
<evidence type="ECO:0000256" key="12">
    <source>
        <dbReference type="PROSITE-ProRule" id="PRU00169"/>
    </source>
</evidence>
<dbReference type="AlphaFoldDB" id="A0A975FVN3"/>
<dbReference type="Pfam" id="PF00512">
    <property type="entry name" value="HisKA"/>
    <property type="match status" value="1"/>
</dbReference>
<dbReference type="InterPro" id="IPR005467">
    <property type="entry name" value="His_kinase_dom"/>
</dbReference>
<dbReference type="SMART" id="SM00086">
    <property type="entry name" value="PAC"/>
    <property type="match status" value="3"/>
</dbReference>
<reference evidence="18" key="1">
    <citation type="submission" date="2021-04" db="EMBL/GenBank/DDBJ databases">
        <title>The complete genome sequence of Caulobacter sp. S6.</title>
        <authorList>
            <person name="Tang Y."/>
            <person name="Ouyang W."/>
            <person name="Liu Q."/>
            <person name="Huang B."/>
            <person name="Guo Z."/>
            <person name="Lei P."/>
        </authorList>
    </citation>
    <scope>NUCLEOTIDE SEQUENCE</scope>
    <source>
        <strain evidence="18">S6</strain>
    </source>
</reference>
<feature type="modified residue" description="4-aspartylphosphate" evidence="12">
    <location>
        <position position="1019"/>
    </location>
</feature>
<dbReference type="InterPro" id="IPR007895">
    <property type="entry name" value="MASE1"/>
</dbReference>
<feature type="domain" description="Histidine kinase" evidence="14">
    <location>
        <begin position="730"/>
        <end position="947"/>
    </location>
</feature>
<dbReference type="InterPro" id="IPR035965">
    <property type="entry name" value="PAS-like_dom_sf"/>
</dbReference>
<evidence type="ECO:0000259" key="15">
    <source>
        <dbReference type="PROSITE" id="PS50110"/>
    </source>
</evidence>
<dbReference type="SUPFAM" id="SSF52172">
    <property type="entry name" value="CheY-like"/>
    <property type="match status" value="1"/>
</dbReference>
<dbReference type="Pfam" id="PF08447">
    <property type="entry name" value="PAS_3"/>
    <property type="match status" value="3"/>
</dbReference>
<dbReference type="CDD" id="cd00082">
    <property type="entry name" value="HisKA"/>
    <property type="match status" value="1"/>
</dbReference>
<dbReference type="SMART" id="SM00387">
    <property type="entry name" value="HATPase_c"/>
    <property type="match status" value="1"/>
</dbReference>
<feature type="transmembrane region" description="Helical" evidence="13">
    <location>
        <begin position="160"/>
        <end position="181"/>
    </location>
</feature>
<dbReference type="InterPro" id="IPR003594">
    <property type="entry name" value="HATPase_dom"/>
</dbReference>
<evidence type="ECO:0000256" key="7">
    <source>
        <dbReference type="ARBA" id="ARBA00022692"/>
    </source>
</evidence>
<dbReference type="NCBIfam" id="TIGR00229">
    <property type="entry name" value="sensory_box"/>
    <property type="match status" value="2"/>
</dbReference>
<keyword evidence="9 13" id="KW-1133">Transmembrane helix</keyword>
<comment type="subcellular location">
    <subcellularLocation>
        <location evidence="2">Cell membrane</location>
        <topology evidence="2">Multi-pass membrane protein</topology>
    </subcellularLocation>
</comment>
<evidence type="ECO:0000256" key="6">
    <source>
        <dbReference type="ARBA" id="ARBA00022679"/>
    </source>
</evidence>
<evidence type="ECO:0000259" key="17">
    <source>
        <dbReference type="PROSITE" id="PS50113"/>
    </source>
</evidence>
<evidence type="ECO:0000313" key="19">
    <source>
        <dbReference type="Proteomes" id="UP000676409"/>
    </source>
</evidence>
<feature type="transmembrane region" description="Helical" evidence="13">
    <location>
        <begin position="125"/>
        <end position="148"/>
    </location>
</feature>
<dbReference type="InterPro" id="IPR013655">
    <property type="entry name" value="PAS_fold_3"/>
</dbReference>